<dbReference type="InterPro" id="IPR029058">
    <property type="entry name" value="AB_hydrolase_fold"/>
</dbReference>
<dbReference type="InterPro" id="IPR051044">
    <property type="entry name" value="MAG_DAG_Lipase"/>
</dbReference>
<feature type="domain" description="Serine aminopeptidase S33" evidence="1">
    <location>
        <begin position="23"/>
        <end position="268"/>
    </location>
</feature>
<dbReference type="AlphaFoldDB" id="A0A2A2WLP1"/>
<evidence type="ECO:0000313" key="3">
    <source>
        <dbReference type="Proteomes" id="UP000218810"/>
    </source>
</evidence>
<dbReference type="Gene3D" id="3.40.50.1820">
    <property type="entry name" value="alpha/beta hydrolase"/>
    <property type="match status" value="1"/>
</dbReference>
<dbReference type="Pfam" id="PF12146">
    <property type="entry name" value="Hydrolase_4"/>
    <property type="match status" value="1"/>
</dbReference>
<keyword evidence="3" id="KW-1185">Reference proteome</keyword>
<dbReference type="OrthoDB" id="9806902at2"/>
<sequence>MRETVIPVPGTSGLQATLHHAETPRALLQLVHGFGEHSGRYGRTVRFLTDHGVCVVTYDLRGHGTAPGPRARVAVETHIRDNLAVRDAVLEWTRTPAGDGTGSLPRLLMGHSMGGLIAGESALRRPWDLAGLILSSPGIVVGEGTPAPLKAAAPVIARLLPFLPVEKLDPNDISRVAEYVADYTSDPLVHHKGVPALAAGTLLAGGQRFLERSSSLRLPTLVINGSADSITSPKGARRFAQVAGSDHDPRPEVTYREFEDGLHELFNDVCADEAYAALGEWLDARLG</sequence>
<dbReference type="SUPFAM" id="SSF53474">
    <property type="entry name" value="alpha/beta-Hydrolases"/>
    <property type="match status" value="1"/>
</dbReference>
<comment type="caution">
    <text evidence="2">The sequence shown here is derived from an EMBL/GenBank/DDBJ whole genome shotgun (WGS) entry which is preliminary data.</text>
</comment>
<organism evidence="2 3">
    <name type="scientific">Dietzia natronolimnaea</name>
    <dbReference type="NCBI Taxonomy" id="161920"/>
    <lineage>
        <taxon>Bacteria</taxon>
        <taxon>Bacillati</taxon>
        <taxon>Actinomycetota</taxon>
        <taxon>Actinomycetes</taxon>
        <taxon>Mycobacteriales</taxon>
        <taxon>Dietziaceae</taxon>
        <taxon>Dietzia</taxon>
    </lineage>
</organism>
<dbReference type="PANTHER" id="PTHR11614">
    <property type="entry name" value="PHOSPHOLIPASE-RELATED"/>
    <property type="match status" value="1"/>
</dbReference>
<protein>
    <submittedName>
        <fullName evidence="2">Lysophospholipase</fullName>
    </submittedName>
</protein>
<name>A0A2A2WLP1_9ACTN</name>
<evidence type="ECO:0000259" key="1">
    <source>
        <dbReference type="Pfam" id="PF12146"/>
    </source>
</evidence>
<dbReference type="EMBL" id="NTGA01000031">
    <property type="protein sequence ID" value="PAY22091.1"/>
    <property type="molecule type" value="Genomic_DNA"/>
</dbReference>
<dbReference type="Proteomes" id="UP000218810">
    <property type="component" value="Unassembled WGS sequence"/>
</dbReference>
<proteinExistence type="predicted"/>
<dbReference type="InterPro" id="IPR022742">
    <property type="entry name" value="Hydrolase_4"/>
</dbReference>
<evidence type="ECO:0000313" key="2">
    <source>
        <dbReference type="EMBL" id="PAY22091.1"/>
    </source>
</evidence>
<gene>
    <name evidence="2" type="ORF">CEY15_15535</name>
</gene>
<dbReference type="RefSeq" id="WP_095719189.1">
    <property type="nucleotide sequence ID" value="NZ_NTGA01000031.1"/>
</dbReference>
<accession>A0A2A2WLP1</accession>
<reference evidence="3" key="1">
    <citation type="submission" date="2017-09" db="EMBL/GenBank/DDBJ databases">
        <authorList>
            <person name="Zhang Y."/>
            <person name="Huang X."/>
            <person name="Liu J."/>
            <person name="Lu L."/>
            <person name="Peng K."/>
        </authorList>
    </citation>
    <scope>NUCLEOTIDE SEQUENCE [LARGE SCALE GENOMIC DNA]</scope>
    <source>
        <strain evidence="3">S-XJ-1</strain>
    </source>
</reference>